<evidence type="ECO:0000259" key="9">
    <source>
        <dbReference type="PROSITE" id="PS50305"/>
    </source>
</evidence>
<evidence type="ECO:0000256" key="7">
    <source>
        <dbReference type="PROSITE-ProRule" id="PRU00236"/>
    </source>
</evidence>
<dbReference type="InterPro" id="IPR050134">
    <property type="entry name" value="NAD-dep_sirtuin_deacylases"/>
</dbReference>
<keyword evidence="5" id="KW-0520">NAD</keyword>
<feature type="compositionally biased region" description="Acidic residues" evidence="8">
    <location>
        <begin position="172"/>
        <end position="181"/>
    </location>
</feature>
<evidence type="ECO:0000256" key="2">
    <source>
        <dbReference type="ARBA" id="ARBA00022679"/>
    </source>
</evidence>
<evidence type="ECO:0000256" key="1">
    <source>
        <dbReference type="ARBA" id="ARBA00012928"/>
    </source>
</evidence>
<evidence type="ECO:0000313" key="11">
    <source>
        <dbReference type="Proteomes" id="UP001208570"/>
    </source>
</evidence>
<dbReference type="GO" id="GO:0000122">
    <property type="term" value="P:negative regulation of transcription by RNA polymerase II"/>
    <property type="evidence" value="ECO:0007669"/>
    <property type="project" value="TreeGrafter"/>
</dbReference>
<comment type="similarity">
    <text evidence="6">Belongs to the sirtuin family. Class IV subfamily.</text>
</comment>
<feature type="binding site" evidence="7">
    <location>
        <position position="301"/>
    </location>
    <ligand>
        <name>Zn(2+)</name>
        <dbReference type="ChEBI" id="CHEBI:29105"/>
    </ligand>
</feature>
<accession>A0AAD9K6N7</accession>
<evidence type="ECO:0000256" key="5">
    <source>
        <dbReference type="ARBA" id="ARBA00023027"/>
    </source>
</evidence>
<sequence length="429" mass="48418">MLIVMAVCGIDQCSLIQCSEQGIVSVAARIEVCTILPSKVTKSEREKFVIRWSRRGEAVFHPECWQMVITSARARNKKNMKVKFLSAAEKLMVKEAAKTAERHDSKEAFEREAARIAEILKSSKHCVTFTGAGISTSAGIGDYRGKSGKWTEDARAVVRLDTGDSPSGSLSDSDDNIDEEQSGVPYEDLRPTYTHEALCKLMELGYIKYIISQNCDGLHVLSGVPEKQLSELHGNVFKEKCDRCGQIYERASYVLNDPLSHYFEELQDQGMTRMTKPDYVKQCNTCGLCHYTGRKCEQKGCRGYLHDTIINFGDELDQSILDRATEHAKLSDVMMCLGSTMTVTPACHLVEMGQQPLKLIICNRQKTALDDICLEMDSEMKQPRGSRVFGDCDLLMREVMRHLLSADELTTWDNEKMKRMAQYDKQRKS</sequence>
<keyword evidence="2" id="KW-0808">Transferase</keyword>
<evidence type="ECO:0000256" key="6">
    <source>
        <dbReference type="ARBA" id="ARBA00038170"/>
    </source>
</evidence>
<dbReference type="InterPro" id="IPR026590">
    <property type="entry name" value="Ssirtuin_cat_dom"/>
</dbReference>
<dbReference type="PANTHER" id="PTHR11085:SF12">
    <property type="entry name" value="NAD-DEPENDENT PROTEIN DEACYLASE SIRTUIN-6"/>
    <property type="match status" value="1"/>
</dbReference>
<keyword evidence="11" id="KW-1185">Reference proteome</keyword>
<feature type="region of interest" description="Disordered" evidence="8">
    <location>
        <begin position="161"/>
        <end position="184"/>
    </location>
</feature>
<dbReference type="Gene3D" id="2.20.28.200">
    <property type="match status" value="1"/>
</dbReference>
<feature type="binding site" evidence="7">
    <location>
        <position position="241"/>
    </location>
    <ligand>
        <name>Zn(2+)</name>
        <dbReference type="ChEBI" id="CHEBI:29105"/>
    </ligand>
</feature>
<dbReference type="AlphaFoldDB" id="A0AAD9K6N7"/>
<feature type="active site" description="Proton acceptor" evidence="7">
    <location>
        <position position="233"/>
    </location>
</feature>
<dbReference type="PROSITE" id="PS50305">
    <property type="entry name" value="SIRTUIN"/>
    <property type="match status" value="1"/>
</dbReference>
<keyword evidence="4 7" id="KW-0862">Zinc</keyword>
<dbReference type="GO" id="GO:0017136">
    <property type="term" value="F:histone deacetylase activity, NAD-dependent"/>
    <property type="evidence" value="ECO:0007669"/>
    <property type="project" value="TreeGrafter"/>
</dbReference>
<dbReference type="PANTHER" id="PTHR11085">
    <property type="entry name" value="NAD-DEPENDENT PROTEIN DEACYLASE SIRTUIN-5, MITOCHONDRIAL-RELATED"/>
    <property type="match status" value="1"/>
</dbReference>
<dbReference type="EMBL" id="JAODUP010000045">
    <property type="protein sequence ID" value="KAK2165809.1"/>
    <property type="molecule type" value="Genomic_DNA"/>
</dbReference>
<evidence type="ECO:0000256" key="4">
    <source>
        <dbReference type="ARBA" id="ARBA00022833"/>
    </source>
</evidence>
<dbReference type="GO" id="GO:0005634">
    <property type="term" value="C:nucleus"/>
    <property type="evidence" value="ECO:0007669"/>
    <property type="project" value="TreeGrafter"/>
</dbReference>
<dbReference type="GO" id="GO:0003714">
    <property type="term" value="F:transcription corepressor activity"/>
    <property type="evidence" value="ECO:0007669"/>
    <property type="project" value="TreeGrafter"/>
</dbReference>
<keyword evidence="3 7" id="KW-0479">Metal-binding</keyword>
<proteinExistence type="inferred from homology"/>
<dbReference type="EC" id="2.3.1.286" evidence="1"/>
<feature type="domain" description="Deacetylase sirtuin-type" evidence="9">
    <location>
        <begin position="106"/>
        <end position="406"/>
    </location>
</feature>
<evidence type="ECO:0000256" key="3">
    <source>
        <dbReference type="ARBA" id="ARBA00022723"/>
    </source>
</evidence>
<organism evidence="10 11">
    <name type="scientific">Paralvinella palmiformis</name>
    <dbReference type="NCBI Taxonomy" id="53620"/>
    <lineage>
        <taxon>Eukaryota</taxon>
        <taxon>Metazoa</taxon>
        <taxon>Spiralia</taxon>
        <taxon>Lophotrochozoa</taxon>
        <taxon>Annelida</taxon>
        <taxon>Polychaeta</taxon>
        <taxon>Sedentaria</taxon>
        <taxon>Canalipalpata</taxon>
        <taxon>Terebellida</taxon>
        <taxon>Terebelliformia</taxon>
        <taxon>Alvinellidae</taxon>
        <taxon>Paralvinella</taxon>
    </lineage>
</organism>
<dbReference type="Pfam" id="PF02146">
    <property type="entry name" value="SIR2"/>
    <property type="match status" value="1"/>
</dbReference>
<feature type="binding site" evidence="7">
    <location>
        <position position="296"/>
    </location>
    <ligand>
        <name>Zn(2+)</name>
        <dbReference type="ChEBI" id="CHEBI:29105"/>
    </ligand>
</feature>
<dbReference type="SUPFAM" id="SSF52467">
    <property type="entry name" value="DHS-like NAD/FAD-binding domain"/>
    <property type="match status" value="1"/>
</dbReference>
<comment type="caution">
    <text evidence="10">The sequence shown here is derived from an EMBL/GenBank/DDBJ whole genome shotgun (WGS) entry which is preliminary data.</text>
</comment>
<name>A0AAD9K6N7_9ANNE</name>
<reference evidence="10" key="1">
    <citation type="journal article" date="2023" name="Mol. Biol. Evol.">
        <title>Third-Generation Sequencing Reveals the Adaptive Role of the Epigenome in Three Deep-Sea Polychaetes.</title>
        <authorList>
            <person name="Perez M."/>
            <person name="Aroh O."/>
            <person name="Sun Y."/>
            <person name="Lan Y."/>
            <person name="Juniper S.K."/>
            <person name="Young C.R."/>
            <person name="Angers B."/>
            <person name="Qian P.Y."/>
        </authorList>
    </citation>
    <scope>NUCLEOTIDE SEQUENCE</scope>
    <source>
        <strain evidence="10">P08H-3</strain>
    </source>
</reference>
<protein>
    <recommendedName>
        <fullName evidence="1">protein acetyllysine N-acetyltransferase</fullName>
        <ecNumber evidence="1">2.3.1.286</ecNumber>
    </recommendedName>
</protein>
<dbReference type="InterPro" id="IPR003000">
    <property type="entry name" value="Sirtuin"/>
</dbReference>
<feature type="binding site" evidence="7">
    <location>
        <position position="244"/>
    </location>
    <ligand>
        <name>Zn(2+)</name>
        <dbReference type="ChEBI" id="CHEBI:29105"/>
    </ligand>
</feature>
<gene>
    <name evidence="10" type="ORF">LSH36_45g09017</name>
</gene>
<dbReference type="Proteomes" id="UP001208570">
    <property type="component" value="Unassembled WGS sequence"/>
</dbReference>
<evidence type="ECO:0000256" key="8">
    <source>
        <dbReference type="SAM" id="MobiDB-lite"/>
    </source>
</evidence>
<dbReference type="GO" id="GO:0046872">
    <property type="term" value="F:metal ion binding"/>
    <property type="evidence" value="ECO:0007669"/>
    <property type="project" value="UniProtKB-KW"/>
</dbReference>
<dbReference type="Gene3D" id="3.40.50.1220">
    <property type="entry name" value="TPP-binding domain"/>
    <property type="match status" value="1"/>
</dbReference>
<dbReference type="InterPro" id="IPR029035">
    <property type="entry name" value="DHS-like_NAD/FAD-binding_dom"/>
</dbReference>
<evidence type="ECO:0000313" key="10">
    <source>
        <dbReference type="EMBL" id="KAK2165809.1"/>
    </source>
</evidence>
<dbReference type="GO" id="GO:0070403">
    <property type="term" value="F:NAD+ binding"/>
    <property type="evidence" value="ECO:0007669"/>
    <property type="project" value="InterPro"/>
</dbReference>